<comment type="caution">
    <text evidence="2">The sequence shown here is derived from an EMBL/GenBank/DDBJ whole genome shotgun (WGS) entry which is preliminary data.</text>
</comment>
<gene>
    <name evidence="2" type="ORF">AKAME5_001948100</name>
</gene>
<name>A0AAD3N9V2_LATJO</name>
<dbReference type="AlphaFoldDB" id="A0AAD3N9V2"/>
<feature type="compositionally biased region" description="Basic and acidic residues" evidence="1">
    <location>
        <begin position="128"/>
        <end position="145"/>
    </location>
</feature>
<keyword evidence="3" id="KW-1185">Reference proteome</keyword>
<proteinExistence type="predicted"/>
<dbReference type="Proteomes" id="UP001279410">
    <property type="component" value="Unassembled WGS sequence"/>
</dbReference>
<evidence type="ECO:0000256" key="1">
    <source>
        <dbReference type="SAM" id="MobiDB-lite"/>
    </source>
</evidence>
<reference evidence="2" key="1">
    <citation type="submission" date="2022-08" db="EMBL/GenBank/DDBJ databases">
        <title>Genome sequencing of akame (Lates japonicus).</title>
        <authorList>
            <person name="Hashiguchi Y."/>
            <person name="Takahashi H."/>
        </authorList>
    </citation>
    <scope>NUCLEOTIDE SEQUENCE</scope>
    <source>
        <strain evidence="2">Kochi</strain>
    </source>
</reference>
<dbReference type="GO" id="GO:0016787">
    <property type="term" value="F:hydrolase activity"/>
    <property type="evidence" value="ECO:0007669"/>
    <property type="project" value="UniProtKB-KW"/>
</dbReference>
<protein>
    <submittedName>
        <fullName evidence="2">Ubiquitin carboxyl-terminal hydrolase 34</fullName>
    </submittedName>
</protein>
<feature type="region of interest" description="Disordered" evidence="1">
    <location>
        <begin position="87"/>
        <end position="161"/>
    </location>
</feature>
<evidence type="ECO:0000313" key="3">
    <source>
        <dbReference type="Proteomes" id="UP001279410"/>
    </source>
</evidence>
<evidence type="ECO:0000313" key="2">
    <source>
        <dbReference type="EMBL" id="GLD68169.1"/>
    </source>
</evidence>
<organism evidence="2 3">
    <name type="scientific">Lates japonicus</name>
    <name type="common">Japanese lates</name>
    <dbReference type="NCBI Taxonomy" id="270547"/>
    <lineage>
        <taxon>Eukaryota</taxon>
        <taxon>Metazoa</taxon>
        <taxon>Chordata</taxon>
        <taxon>Craniata</taxon>
        <taxon>Vertebrata</taxon>
        <taxon>Euteleostomi</taxon>
        <taxon>Actinopterygii</taxon>
        <taxon>Neopterygii</taxon>
        <taxon>Teleostei</taxon>
        <taxon>Neoteleostei</taxon>
        <taxon>Acanthomorphata</taxon>
        <taxon>Carangaria</taxon>
        <taxon>Carangaria incertae sedis</taxon>
        <taxon>Centropomidae</taxon>
        <taxon>Lates</taxon>
    </lineage>
</organism>
<keyword evidence="2" id="KW-0378">Hydrolase</keyword>
<accession>A0AAD3N9V2</accession>
<dbReference type="EMBL" id="BRZM01000126">
    <property type="protein sequence ID" value="GLD68169.1"/>
    <property type="molecule type" value="Genomic_DNA"/>
</dbReference>
<sequence length="161" mass="17317">MCENCAELVEVLNEISDADGSEGGFQLKKEHALRVLGYISSWTQRQCLCCFKEYKHLEVFNQLVYALINLVIAQISSLRDRLCSVQDHTHKGGGVSGGDVAGSEWSGGESAPGPLPQPSSPGEDEPVNVERDSAERGCRHPRPEPEQDPEPGSDSGGQPAG</sequence>